<dbReference type="Proteomes" id="UP000198939">
    <property type="component" value="Unassembled WGS sequence"/>
</dbReference>
<dbReference type="Gene3D" id="2.60.120.10">
    <property type="entry name" value="Jelly Rolls"/>
    <property type="match status" value="1"/>
</dbReference>
<evidence type="ECO:0000313" key="3">
    <source>
        <dbReference type="EMBL" id="SEN12642.1"/>
    </source>
</evidence>
<dbReference type="InterPro" id="IPR014710">
    <property type="entry name" value="RmlC-like_jellyroll"/>
</dbReference>
<keyword evidence="5" id="KW-1185">Reference proteome</keyword>
<dbReference type="Proteomes" id="UP000183063">
    <property type="component" value="Unassembled WGS sequence"/>
</dbReference>
<dbReference type="CDD" id="cd02227">
    <property type="entry name" value="cupin_TM1112-like"/>
    <property type="match status" value="1"/>
</dbReference>
<organism evidence="2 4">
    <name type="scientific">Rhizobium tibeticum</name>
    <dbReference type="NCBI Taxonomy" id="501024"/>
    <lineage>
        <taxon>Bacteria</taxon>
        <taxon>Pseudomonadati</taxon>
        <taxon>Pseudomonadota</taxon>
        <taxon>Alphaproteobacteria</taxon>
        <taxon>Hyphomicrobiales</taxon>
        <taxon>Rhizobiaceae</taxon>
        <taxon>Rhizobium/Agrobacterium group</taxon>
        <taxon>Rhizobium</taxon>
    </lineage>
</organism>
<name>A0A1H8DZE3_9HYPH</name>
<dbReference type="EMBL" id="FOCV01000002">
    <property type="protein sequence ID" value="SEN12642.1"/>
    <property type="molecule type" value="Genomic_DNA"/>
</dbReference>
<dbReference type="Pfam" id="PF05899">
    <property type="entry name" value="Cupin_3"/>
    <property type="match status" value="1"/>
</dbReference>
<accession>A0A1H8DZE3</accession>
<evidence type="ECO:0000313" key="5">
    <source>
        <dbReference type="Proteomes" id="UP000198939"/>
    </source>
</evidence>
<protein>
    <recommendedName>
        <fullName evidence="1">(S)-ureidoglycine aminohydrolase cupin domain-containing protein</fullName>
    </recommendedName>
</protein>
<dbReference type="PANTHER" id="PTHR40943">
    <property type="entry name" value="CYTOPLASMIC PROTEIN-RELATED"/>
    <property type="match status" value="1"/>
</dbReference>
<evidence type="ECO:0000313" key="2">
    <source>
        <dbReference type="EMBL" id="SEH54523.1"/>
    </source>
</evidence>
<dbReference type="SUPFAM" id="SSF51182">
    <property type="entry name" value="RmlC-like cupins"/>
    <property type="match status" value="1"/>
</dbReference>
<dbReference type="AlphaFoldDB" id="A0A1H8DZE3"/>
<evidence type="ECO:0000259" key="1">
    <source>
        <dbReference type="Pfam" id="PF05899"/>
    </source>
</evidence>
<dbReference type="InterPro" id="IPR008579">
    <property type="entry name" value="UGlyAH_Cupin_dom"/>
</dbReference>
<gene>
    <name evidence="2" type="ORF">RTCCBAU85039_1070</name>
    <name evidence="3" type="ORF">SAMN05216228_1002249</name>
</gene>
<dbReference type="EMBL" id="FNXB01000004">
    <property type="protein sequence ID" value="SEH54523.1"/>
    <property type="molecule type" value="Genomic_DNA"/>
</dbReference>
<reference evidence="3 5" key="2">
    <citation type="submission" date="2016-10" db="EMBL/GenBank/DDBJ databases">
        <authorList>
            <person name="Varghese N."/>
            <person name="Submissions S."/>
        </authorList>
    </citation>
    <scope>NUCLEOTIDE SEQUENCE [LARGE SCALE GENOMIC DNA]</scope>
    <source>
        <strain evidence="3 5">CGMCC 1.7071</strain>
    </source>
</reference>
<dbReference type="PANTHER" id="PTHR40943:SF1">
    <property type="entry name" value="CYTOPLASMIC PROTEIN"/>
    <property type="match status" value="1"/>
</dbReference>
<evidence type="ECO:0000313" key="4">
    <source>
        <dbReference type="Proteomes" id="UP000183063"/>
    </source>
</evidence>
<reference evidence="2" key="3">
    <citation type="submission" date="2016-10" db="EMBL/GenBank/DDBJ databases">
        <authorList>
            <person name="de Groot N.N."/>
        </authorList>
    </citation>
    <scope>NUCLEOTIDE SEQUENCE [LARGE SCALE GENOMIC DNA]</scope>
    <source>
        <strain evidence="2">CCBAU85039</strain>
    </source>
</reference>
<proteinExistence type="predicted"/>
<feature type="domain" description="(S)-ureidoglycine aminohydrolase cupin" evidence="1">
    <location>
        <begin position="88"/>
        <end position="158"/>
    </location>
</feature>
<dbReference type="InterPro" id="IPR011051">
    <property type="entry name" value="RmlC_Cupin_sf"/>
</dbReference>
<sequence length="190" mass="21147">MYGTFTTLCYPDKDLITTGLFMGMQMMLASMVAMAARVVPFPSLPQATPKRFVAKSGDNFVMRSTPINPDWIISGNPQARTGEHSRSHDDAALTAIWDCTAGEFRWFFYWDETVMILEGEVHILAEDGTERTLGAGDVAFFAAGTWASWRVDKYVRKVAFLRKPFPKPVALAYRLRSLLRGDAPKSGIAA</sequence>
<reference evidence="4" key="1">
    <citation type="submission" date="2016-10" db="EMBL/GenBank/DDBJ databases">
        <authorList>
            <person name="Wibberg D."/>
        </authorList>
    </citation>
    <scope>NUCLEOTIDE SEQUENCE [LARGE SCALE GENOMIC DNA]</scope>
</reference>
<dbReference type="STRING" id="501024.RTCCBAU85039_1070"/>